<feature type="domain" description="Calx-beta" evidence="5">
    <location>
        <begin position="502"/>
        <end position="606"/>
    </location>
</feature>
<dbReference type="Pfam" id="PF03160">
    <property type="entry name" value="Calx-beta"/>
    <property type="match status" value="2"/>
</dbReference>
<accession>A0A553JQA3</accession>
<evidence type="ECO:0000259" key="5">
    <source>
        <dbReference type="SMART" id="SM00237"/>
    </source>
</evidence>
<dbReference type="OrthoDB" id="5904383at2"/>
<evidence type="ECO:0000256" key="3">
    <source>
        <dbReference type="ARBA" id="ARBA00022837"/>
    </source>
</evidence>
<evidence type="ECO:0000256" key="4">
    <source>
        <dbReference type="SAM" id="SignalP"/>
    </source>
</evidence>
<dbReference type="Gene3D" id="2.60.40.2030">
    <property type="match status" value="2"/>
</dbReference>
<dbReference type="GO" id="GO:0007154">
    <property type="term" value="P:cell communication"/>
    <property type="evidence" value="ECO:0007669"/>
    <property type="project" value="InterPro"/>
</dbReference>
<gene>
    <name evidence="6" type="ORF">FN961_09620</name>
</gene>
<keyword evidence="1 4" id="KW-0732">Signal</keyword>
<dbReference type="InterPro" id="IPR038081">
    <property type="entry name" value="CalX-like_sf"/>
</dbReference>
<dbReference type="Proteomes" id="UP000318126">
    <property type="component" value="Unassembled WGS sequence"/>
</dbReference>
<dbReference type="SUPFAM" id="SSF141072">
    <property type="entry name" value="CalX-like"/>
    <property type="match status" value="2"/>
</dbReference>
<evidence type="ECO:0000256" key="1">
    <source>
        <dbReference type="ARBA" id="ARBA00022729"/>
    </source>
</evidence>
<feature type="domain" description="Calx-beta" evidence="5">
    <location>
        <begin position="619"/>
        <end position="716"/>
    </location>
</feature>
<evidence type="ECO:0000313" key="7">
    <source>
        <dbReference type="Proteomes" id="UP000318126"/>
    </source>
</evidence>
<dbReference type="Gene3D" id="2.120.10.30">
    <property type="entry name" value="TolB, C-terminal domain"/>
    <property type="match status" value="1"/>
</dbReference>
<dbReference type="SMART" id="SM00237">
    <property type="entry name" value="Calx_beta"/>
    <property type="match status" value="2"/>
</dbReference>
<proteinExistence type="predicted"/>
<organism evidence="6 7">
    <name type="scientific">Shewanella hanedai</name>
    <name type="common">Alteromonas hanedai</name>
    <dbReference type="NCBI Taxonomy" id="25"/>
    <lineage>
        <taxon>Bacteria</taxon>
        <taxon>Pseudomonadati</taxon>
        <taxon>Pseudomonadota</taxon>
        <taxon>Gammaproteobacteria</taxon>
        <taxon>Alteromonadales</taxon>
        <taxon>Shewanellaceae</taxon>
        <taxon>Shewanella</taxon>
    </lineage>
</organism>
<keyword evidence="2" id="KW-0677">Repeat</keyword>
<dbReference type="EMBL" id="VKGK01000009">
    <property type="protein sequence ID" value="TRY14645.1"/>
    <property type="molecule type" value="Genomic_DNA"/>
</dbReference>
<comment type="caution">
    <text evidence="6">The sequence shown here is derived from an EMBL/GenBank/DDBJ whole genome shotgun (WGS) entry which is preliminary data.</text>
</comment>
<dbReference type="SUPFAM" id="SSF75011">
    <property type="entry name" value="3-carboxy-cis,cis-mucoante lactonizing enzyme"/>
    <property type="match status" value="1"/>
</dbReference>
<name>A0A553JQA3_SHEHA</name>
<dbReference type="GO" id="GO:0016020">
    <property type="term" value="C:membrane"/>
    <property type="evidence" value="ECO:0007669"/>
    <property type="project" value="InterPro"/>
</dbReference>
<dbReference type="InterPro" id="IPR003644">
    <property type="entry name" value="Calx_beta"/>
</dbReference>
<dbReference type="RefSeq" id="WP_144039966.1">
    <property type="nucleotide sequence ID" value="NZ_VKGK01000009.1"/>
</dbReference>
<keyword evidence="3" id="KW-0106">Calcium</keyword>
<feature type="chain" id="PRO_5021846695" description="Calx-beta domain-containing protein" evidence="4">
    <location>
        <begin position="22"/>
        <end position="861"/>
    </location>
</feature>
<evidence type="ECO:0000313" key="6">
    <source>
        <dbReference type="EMBL" id="TRY14645.1"/>
    </source>
</evidence>
<dbReference type="InterPro" id="IPR011042">
    <property type="entry name" value="6-blade_b-propeller_TolB-like"/>
</dbReference>
<dbReference type="AlphaFoldDB" id="A0A553JQA3"/>
<feature type="signal peptide" evidence="4">
    <location>
        <begin position="1"/>
        <end position="21"/>
    </location>
</feature>
<reference evidence="7" key="1">
    <citation type="submission" date="2019-07" db="EMBL/GenBank/DDBJ databases">
        <title>Shewanella sp. YLB-08 draft genomic sequence.</title>
        <authorList>
            <person name="Yu L."/>
        </authorList>
    </citation>
    <scope>NUCLEOTIDE SEQUENCE [LARGE SCALE GENOMIC DNA]</scope>
    <source>
        <strain evidence="7">JCM 20706</strain>
    </source>
</reference>
<evidence type="ECO:0000256" key="2">
    <source>
        <dbReference type="ARBA" id="ARBA00022737"/>
    </source>
</evidence>
<protein>
    <recommendedName>
        <fullName evidence="5">Calx-beta domain-containing protein</fullName>
    </recommendedName>
</protein>
<keyword evidence="7" id="KW-1185">Reference proteome</keyword>
<sequence>MNKLMLSTLISSCLISTAASATVPSCLGEMYGINNKGSAKIFKLNSTLTSVEEHSDALATSAALAYSPNESRLYYVTRPIYGKSRLIYVDLDTNLHTDLGYTKHVYRLTFSPDGSTLYGSKGSSLYTIDTQTAEATLLGRLTGFPHHVDKRMGDIAYVGDDLHLISKKRIFKINLNTLEVELVAKHHIKHVNGAEYGGENKLILTRAIGGRSKLFEYDLVTKKKRYLSTVHARLNDLALDTSSCTAPGEIVVDELTADKTQVDEGDFVDYTVTLTGPTEEARGLNLSFVQNGTQVKVDHSSLVSVSFDGGITWPDIIDINTTARLELPVGTSSVMLRVLTLVDGRDPGEEMELQAWLKDDQDDLASSVIPLIDRANDPTLDGQYISAMITDVPEILEGESTSTKIQLIRETDRNTPMHIQFINHSAKKAEDINQIVQISYSNGVTDFQYDLDLLDFKVLNIPTGVSELTVTYQALEDDIIDCNEDFYFAAWIVGSGVDYFKHKVDIIDEASQCTPAPEEVEFTLTAVTDTVEEGNYAEFEVTLDEELATDATLTVSATADSADTEDYELVTYELMIPAGQLTADIDIFTIDDSDFEPTETFTLNVAAKTNTVGSHSLPVYITDNDPEPAAEFSVDAVTDNVTEGQTAQFTINLSNTLTTDATVNVSAVAGSAGSSDYSFTNEAYIIYAGQTSVTVNVPTVDDSQYEGTETFSFNVTAGTNTTGSTSNTVTINDNDPVPQQCMRVSGNGLYFAPGLNVRVDHVRHALDNQRFIFKKNGSNQTGWVYPVDNQWRHLTNVSGGSTYTVDYQYDKSNNGHWANNACRAVIKSAGHGEIQCDDVFLPSWDDTIIKFTYSGNSSCSN</sequence>